<evidence type="ECO:0000256" key="1">
    <source>
        <dbReference type="SAM" id="MobiDB-lite"/>
    </source>
</evidence>
<sequence length="59" mass="6713">MYSRKGKLIVRKHQEALTDTARLNFDQLQPVQFANNSFQADGERHTAVDDPKEASPIND</sequence>
<reference evidence="2 3" key="1">
    <citation type="submission" date="2022-03" db="EMBL/GenBank/DDBJ databases">
        <authorList>
            <person name="Macdonald S."/>
            <person name="Ahmed S."/>
            <person name="Newling K."/>
        </authorList>
    </citation>
    <scope>NUCLEOTIDE SEQUENCE [LARGE SCALE GENOMIC DNA]</scope>
</reference>
<accession>A0ABC8L2B1</accession>
<evidence type="ECO:0000313" key="3">
    <source>
        <dbReference type="Proteomes" id="UP001642260"/>
    </source>
</evidence>
<protein>
    <submittedName>
        <fullName evidence="2">Uncharacterized protein</fullName>
    </submittedName>
</protein>
<dbReference type="AlphaFoldDB" id="A0ABC8L2B1"/>
<feature type="region of interest" description="Disordered" evidence="1">
    <location>
        <begin position="37"/>
        <end position="59"/>
    </location>
</feature>
<dbReference type="EMBL" id="CAKOAT010341820">
    <property type="protein sequence ID" value="CAH8362812.1"/>
    <property type="molecule type" value="Genomic_DNA"/>
</dbReference>
<gene>
    <name evidence="2" type="ORF">ERUC_LOCUS28568</name>
</gene>
<dbReference type="Proteomes" id="UP001642260">
    <property type="component" value="Unassembled WGS sequence"/>
</dbReference>
<name>A0ABC8L2B1_ERUVS</name>
<proteinExistence type="predicted"/>
<feature type="compositionally biased region" description="Basic and acidic residues" evidence="1">
    <location>
        <begin position="41"/>
        <end position="53"/>
    </location>
</feature>
<comment type="caution">
    <text evidence="2">The sequence shown here is derived from an EMBL/GenBank/DDBJ whole genome shotgun (WGS) entry which is preliminary data.</text>
</comment>
<evidence type="ECO:0000313" key="2">
    <source>
        <dbReference type="EMBL" id="CAH8362812.1"/>
    </source>
</evidence>
<organism evidence="2 3">
    <name type="scientific">Eruca vesicaria subsp. sativa</name>
    <name type="common">Garden rocket</name>
    <name type="synonym">Eruca sativa</name>
    <dbReference type="NCBI Taxonomy" id="29727"/>
    <lineage>
        <taxon>Eukaryota</taxon>
        <taxon>Viridiplantae</taxon>
        <taxon>Streptophyta</taxon>
        <taxon>Embryophyta</taxon>
        <taxon>Tracheophyta</taxon>
        <taxon>Spermatophyta</taxon>
        <taxon>Magnoliopsida</taxon>
        <taxon>eudicotyledons</taxon>
        <taxon>Gunneridae</taxon>
        <taxon>Pentapetalae</taxon>
        <taxon>rosids</taxon>
        <taxon>malvids</taxon>
        <taxon>Brassicales</taxon>
        <taxon>Brassicaceae</taxon>
        <taxon>Brassiceae</taxon>
        <taxon>Eruca</taxon>
    </lineage>
</organism>
<keyword evidence="3" id="KW-1185">Reference proteome</keyword>